<dbReference type="EMBL" id="JACGCM010002238">
    <property type="protein sequence ID" value="KAF6142840.1"/>
    <property type="molecule type" value="Genomic_DNA"/>
</dbReference>
<evidence type="ECO:0008006" key="3">
    <source>
        <dbReference type="Google" id="ProtNLM"/>
    </source>
</evidence>
<dbReference type="Pfam" id="PF14223">
    <property type="entry name" value="Retrotran_gag_2"/>
    <property type="match status" value="1"/>
</dbReference>
<organism evidence="1 2">
    <name type="scientific">Kingdonia uniflora</name>
    <dbReference type="NCBI Taxonomy" id="39325"/>
    <lineage>
        <taxon>Eukaryota</taxon>
        <taxon>Viridiplantae</taxon>
        <taxon>Streptophyta</taxon>
        <taxon>Embryophyta</taxon>
        <taxon>Tracheophyta</taxon>
        <taxon>Spermatophyta</taxon>
        <taxon>Magnoliopsida</taxon>
        <taxon>Ranunculales</taxon>
        <taxon>Circaeasteraceae</taxon>
        <taxon>Kingdonia</taxon>
    </lineage>
</organism>
<evidence type="ECO:0000313" key="1">
    <source>
        <dbReference type="EMBL" id="KAF6142840.1"/>
    </source>
</evidence>
<protein>
    <recommendedName>
        <fullName evidence="3">Retrotransposon Copia-like N-terminal domain-containing protein</fullName>
    </recommendedName>
</protein>
<dbReference type="Proteomes" id="UP000541444">
    <property type="component" value="Unassembled WGS sequence"/>
</dbReference>
<evidence type="ECO:0000313" key="2">
    <source>
        <dbReference type="Proteomes" id="UP000541444"/>
    </source>
</evidence>
<name>A0A7J7LJY0_9MAGN</name>
<accession>A0A7J7LJY0</accession>
<gene>
    <name evidence="1" type="ORF">GIB67_002704</name>
</gene>
<dbReference type="OrthoDB" id="1912561at2759"/>
<proteinExistence type="predicted"/>
<dbReference type="PANTHER" id="PTHR47481:SF22">
    <property type="entry name" value="RETROTRANSPOSON GAG DOMAIN-CONTAINING PROTEIN"/>
    <property type="match status" value="1"/>
</dbReference>
<dbReference type="AlphaFoldDB" id="A0A7J7LJY0"/>
<reference evidence="1 2" key="1">
    <citation type="journal article" date="2020" name="IScience">
        <title>Genome Sequencing of the Endangered Kingdonia uniflora (Circaeasteraceae, Ranunculales) Reveals Potential Mechanisms of Evolutionary Specialization.</title>
        <authorList>
            <person name="Sun Y."/>
            <person name="Deng T."/>
            <person name="Zhang A."/>
            <person name="Moore M.J."/>
            <person name="Landis J.B."/>
            <person name="Lin N."/>
            <person name="Zhang H."/>
            <person name="Zhang X."/>
            <person name="Huang J."/>
            <person name="Zhang X."/>
            <person name="Sun H."/>
            <person name="Wang H."/>
        </authorList>
    </citation>
    <scope>NUCLEOTIDE SEQUENCE [LARGE SCALE GENOMIC DNA]</scope>
    <source>
        <strain evidence="1">TB1705</strain>
        <tissue evidence="1">Leaf</tissue>
    </source>
</reference>
<keyword evidence="2" id="KW-1185">Reference proteome</keyword>
<dbReference type="PANTHER" id="PTHR47481">
    <property type="match status" value="1"/>
</dbReference>
<sequence>MVSVKLSSHNYFLWKKQVLPILGSHNLLGYVDSTIPPPQRMITSQDGREEINPEFLKWETTDQMVMSLINSTLSEEVLGETIVFTKSKEVWDMLLETNARPSKPRALQLRHELQTIQRGSDSIKDFLRKFKGILDSLVAMDQSPDEEEKVVPHLLSHELRLQAVEMNKPSGSDVAFFMQRDSSNNNFRRGRFRGGRS</sequence>
<comment type="caution">
    <text evidence="1">The sequence shown here is derived from an EMBL/GenBank/DDBJ whole genome shotgun (WGS) entry which is preliminary data.</text>
</comment>